<dbReference type="FunFam" id="1.10.1040.10:FF:000026">
    <property type="entry name" value="UDP-glucose 6-dehydrogenase"/>
    <property type="match status" value="1"/>
</dbReference>
<dbReference type="SMART" id="SM00984">
    <property type="entry name" value="UDPG_MGDP_dh_C"/>
    <property type="match status" value="1"/>
</dbReference>
<dbReference type="GO" id="GO:0003979">
    <property type="term" value="F:UDP-glucose 6-dehydrogenase activity"/>
    <property type="evidence" value="ECO:0007669"/>
    <property type="project" value="UniProtKB-EC"/>
</dbReference>
<feature type="binding site" evidence="12">
    <location>
        <position position="256"/>
    </location>
    <ligand>
        <name>NAD(+)</name>
        <dbReference type="ChEBI" id="CHEBI:57540"/>
    </ligand>
</feature>
<dbReference type="InterPro" id="IPR013328">
    <property type="entry name" value="6PGD_dom2"/>
</dbReference>
<feature type="domain" description="UDP-glucose/GDP-mannose dehydrogenase C-terminal" evidence="13">
    <location>
        <begin position="300"/>
        <end position="387"/>
    </location>
</feature>
<comment type="pathway">
    <text evidence="2">Bacterial outer membrane biogenesis; lipopolysaccharide biosynthesis.</text>
</comment>
<organism evidence="14 15">
    <name type="scientific">Kushneria phyllosphaerae</name>
    <dbReference type="NCBI Taxonomy" id="2100822"/>
    <lineage>
        <taxon>Bacteria</taxon>
        <taxon>Pseudomonadati</taxon>
        <taxon>Pseudomonadota</taxon>
        <taxon>Gammaproteobacteria</taxon>
        <taxon>Oceanospirillales</taxon>
        <taxon>Halomonadaceae</taxon>
        <taxon>Kushneria</taxon>
    </lineage>
</organism>
<evidence type="ECO:0000256" key="11">
    <source>
        <dbReference type="PIRSR" id="PIRSR500134-2"/>
    </source>
</evidence>
<dbReference type="RefSeq" id="WP_108841054.1">
    <property type="nucleotide sequence ID" value="NZ_ONZI01000001.1"/>
</dbReference>
<protein>
    <recommendedName>
        <fullName evidence="5 9">UDP-glucose 6-dehydrogenase</fullName>
        <ecNumber evidence="4 9">1.1.1.22</ecNumber>
    </recommendedName>
</protein>
<dbReference type="OrthoDB" id="9803238at2"/>
<evidence type="ECO:0000256" key="4">
    <source>
        <dbReference type="ARBA" id="ARBA00012954"/>
    </source>
</evidence>
<dbReference type="PANTHER" id="PTHR43750">
    <property type="entry name" value="UDP-GLUCOSE 6-DEHYDROGENASE TUAD"/>
    <property type="match status" value="1"/>
</dbReference>
<evidence type="ECO:0000256" key="12">
    <source>
        <dbReference type="PIRSR" id="PIRSR500134-3"/>
    </source>
</evidence>
<dbReference type="InterPro" id="IPR001732">
    <property type="entry name" value="UDP-Glc/GDP-Man_DH_N"/>
</dbReference>
<evidence type="ECO:0000259" key="13">
    <source>
        <dbReference type="SMART" id="SM00984"/>
    </source>
</evidence>
<keyword evidence="6 9" id="KW-0560">Oxidoreductase</keyword>
<feature type="binding site" evidence="12">
    <location>
        <position position="83"/>
    </location>
    <ligand>
        <name>NAD(+)</name>
        <dbReference type="ChEBI" id="CHEBI:57540"/>
    </ligand>
</feature>
<dbReference type="Pfam" id="PF03720">
    <property type="entry name" value="UDPG_MGDP_dh_C"/>
    <property type="match status" value="1"/>
</dbReference>
<feature type="binding site" evidence="12">
    <location>
        <position position="314"/>
    </location>
    <ligand>
        <name>NAD(+)</name>
        <dbReference type="ChEBI" id="CHEBI:57540"/>
    </ligand>
</feature>
<name>A0A2R8CH08_9GAMM</name>
<accession>A0A2R8CH08</accession>
<evidence type="ECO:0000256" key="8">
    <source>
        <dbReference type="ARBA" id="ARBA00047473"/>
    </source>
</evidence>
<dbReference type="SUPFAM" id="SSF48179">
    <property type="entry name" value="6-phosphogluconate dehydrogenase C-terminal domain-like"/>
    <property type="match status" value="1"/>
</dbReference>
<evidence type="ECO:0000256" key="6">
    <source>
        <dbReference type="ARBA" id="ARBA00023002"/>
    </source>
</evidence>
<evidence type="ECO:0000256" key="5">
    <source>
        <dbReference type="ARBA" id="ARBA00015132"/>
    </source>
</evidence>
<dbReference type="InterPro" id="IPR036220">
    <property type="entry name" value="UDP-Glc/GDP-Man_DH_C_sf"/>
</dbReference>
<dbReference type="Proteomes" id="UP000244934">
    <property type="component" value="Unassembled WGS sequence"/>
</dbReference>
<dbReference type="SUPFAM" id="SSF51735">
    <property type="entry name" value="NAD(P)-binding Rossmann-fold domains"/>
    <property type="match status" value="1"/>
</dbReference>
<feature type="binding site" evidence="12">
    <location>
        <position position="145"/>
    </location>
    <ligand>
        <name>NAD(+)</name>
        <dbReference type="ChEBI" id="CHEBI:57540"/>
    </ligand>
</feature>
<evidence type="ECO:0000256" key="3">
    <source>
        <dbReference type="ARBA" id="ARBA00006601"/>
    </source>
</evidence>
<evidence type="ECO:0000313" key="15">
    <source>
        <dbReference type="Proteomes" id="UP000244934"/>
    </source>
</evidence>
<feature type="binding site" evidence="12">
    <location>
        <position position="118"/>
    </location>
    <ligand>
        <name>NAD(+)</name>
        <dbReference type="ChEBI" id="CHEBI:57540"/>
    </ligand>
</feature>
<dbReference type="EC" id="1.1.1.22" evidence="4 9"/>
<dbReference type="InterPro" id="IPR028357">
    <property type="entry name" value="UDPglc_DH_bac"/>
</dbReference>
<evidence type="ECO:0000256" key="7">
    <source>
        <dbReference type="ARBA" id="ARBA00023027"/>
    </source>
</evidence>
<evidence type="ECO:0000256" key="1">
    <source>
        <dbReference type="ARBA" id="ARBA00004701"/>
    </source>
</evidence>
<gene>
    <name evidence="14" type="primary">ugd</name>
    <name evidence="14" type="ORF">KSP9073_00153</name>
</gene>
<evidence type="ECO:0000313" key="14">
    <source>
        <dbReference type="EMBL" id="SPJ32153.1"/>
    </source>
</evidence>
<proteinExistence type="inferred from homology"/>
<feature type="binding site" evidence="12">
    <location>
        <position position="29"/>
    </location>
    <ligand>
        <name>NAD(+)</name>
        <dbReference type="ChEBI" id="CHEBI:57540"/>
    </ligand>
</feature>
<dbReference type="AlphaFoldDB" id="A0A2R8CH08"/>
<evidence type="ECO:0000256" key="2">
    <source>
        <dbReference type="ARBA" id="ARBA00004756"/>
    </source>
</evidence>
<evidence type="ECO:0000256" key="10">
    <source>
        <dbReference type="PIRSR" id="PIRSR500134-1"/>
    </source>
</evidence>
<comment type="catalytic activity">
    <reaction evidence="8 9">
        <text>UDP-alpha-D-glucose + 2 NAD(+) + H2O = UDP-alpha-D-glucuronate + 2 NADH + 3 H(+)</text>
        <dbReference type="Rhea" id="RHEA:23596"/>
        <dbReference type="ChEBI" id="CHEBI:15377"/>
        <dbReference type="ChEBI" id="CHEBI:15378"/>
        <dbReference type="ChEBI" id="CHEBI:57540"/>
        <dbReference type="ChEBI" id="CHEBI:57945"/>
        <dbReference type="ChEBI" id="CHEBI:58052"/>
        <dbReference type="ChEBI" id="CHEBI:58885"/>
        <dbReference type="EC" id="1.1.1.22"/>
    </reaction>
</comment>
<evidence type="ECO:0000256" key="9">
    <source>
        <dbReference type="PIRNR" id="PIRNR000124"/>
    </source>
</evidence>
<dbReference type="Gene3D" id="1.10.1040.10">
    <property type="entry name" value="N-(1-d-carboxylethyl)-l-norvaline Dehydrogenase, domain 2"/>
    <property type="match status" value="1"/>
</dbReference>
<dbReference type="InterPro" id="IPR014027">
    <property type="entry name" value="UDP-Glc/GDP-Man_DH_C"/>
</dbReference>
<feature type="binding site" evidence="11">
    <location>
        <begin position="142"/>
        <end position="145"/>
    </location>
    <ligand>
        <name>substrate</name>
    </ligand>
</feature>
<reference evidence="15" key="1">
    <citation type="submission" date="2018-03" db="EMBL/GenBank/DDBJ databases">
        <authorList>
            <person name="Navarro De La Torre S."/>
        </authorList>
    </citation>
    <scope>NUCLEOTIDE SEQUENCE [LARGE SCALE GENOMIC DNA]</scope>
    <source>
        <strain evidence="15">EAod3</strain>
    </source>
</reference>
<dbReference type="UniPathway" id="UPA00038">
    <property type="reaction ID" value="UER00491"/>
</dbReference>
<dbReference type="Pfam" id="PF03721">
    <property type="entry name" value="UDPG_MGDP_dh_N"/>
    <property type="match status" value="1"/>
</dbReference>
<feature type="binding site" evidence="12">
    <location>
        <position position="34"/>
    </location>
    <ligand>
        <name>NAD(+)</name>
        <dbReference type="ChEBI" id="CHEBI:57540"/>
    </ligand>
</feature>
<dbReference type="FunFam" id="3.40.50.720:FF:000400">
    <property type="entry name" value="UDP-glucose 6-dehydrogenase"/>
    <property type="match status" value="1"/>
</dbReference>
<dbReference type="NCBIfam" id="TIGR03026">
    <property type="entry name" value="NDP-sugDHase"/>
    <property type="match status" value="1"/>
</dbReference>
<dbReference type="InterPro" id="IPR017476">
    <property type="entry name" value="UDP-Glc/GDP-Man"/>
</dbReference>
<feature type="binding site" evidence="11">
    <location>
        <position position="307"/>
    </location>
    <ligand>
        <name>substrate</name>
    </ligand>
</feature>
<dbReference type="InterPro" id="IPR008927">
    <property type="entry name" value="6-PGluconate_DH-like_C_sf"/>
</dbReference>
<feature type="binding site" evidence="11">
    <location>
        <position position="306"/>
    </location>
    <ligand>
        <name>substrate</name>
    </ligand>
</feature>
<dbReference type="GO" id="GO:0051287">
    <property type="term" value="F:NAD binding"/>
    <property type="evidence" value="ECO:0007669"/>
    <property type="project" value="InterPro"/>
</dbReference>
<feature type="binding site" evidence="11">
    <location>
        <begin position="242"/>
        <end position="246"/>
    </location>
    <ligand>
        <name>substrate</name>
    </ligand>
</feature>
<dbReference type="PIRSF" id="PIRSF500134">
    <property type="entry name" value="UDPglc_DH_bac"/>
    <property type="match status" value="1"/>
</dbReference>
<comment type="similarity">
    <text evidence="3 9">Belongs to the UDP-glucose/GDP-mannose dehydrogenase family.</text>
</comment>
<feature type="binding site" evidence="11">
    <location>
        <position position="197"/>
    </location>
    <ligand>
        <name>substrate</name>
    </ligand>
</feature>
<dbReference type="Pfam" id="PF00984">
    <property type="entry name" value="UDPG_MGDP_dh"/>
    <property type="match status" value="1"/>
</dbReference>
<dbReference type="SUPFAM" id="SSF52413">
    <property type="entry name" value="UDP-glucose/GDP-mannose dehydrogenase C-terminal domain"/>
    <property type="match status" value="1"/>
</dbReference>
<comment type="pathway">
    <text evidence="1">Nucleotide-sugar biosynthesis; UDP-alpha-D-glucuronate biosynthesis; UDP-alpha-D-glucuronate from UDP-alpha-D-glucose: step 1/1.</text>
</comment>
<dbReference type="GO" id="GO:0000271">
    <property type="term" value="P:polysaccharide biosynthetic process"/>
    <property type="evidence" value="ECO:0007669"/>
    <property type="project" value="InterPro"/>
</dbReference>
<keyword evidence="7 9" id="KW-0520">NAD</keyword>
<dbReference type="PANTHER" id="PTHR43750:SF2">
    <property type="entry name" value="UDP-GLUCOSE 6-DEHYDROGENASE"/>
    <property type="match status" value="1"/>
</dbReference>
<sequence length="388" mass="43504">MKIAVAGTGYVGLSNAMLLAQHHEVVAVDIVPEKVERLNEGISPIEDVEISDFLANRALNFTATLDKEAAYRDAAYVIIATPTDYDPQTNYFNTKSVESVIDDVMAVNPDAVMVIKSTVPVGYTRDAVERFNTQNLMFSPEFLREGKALYDNLHPSRIIVGERSERAETFANMLKEGAVKQDIATLLVDSTEAEAIKLFSNTYLAMRVAYFNELDTYAETHGLNARQIIDGVGLDPRIGNHYNNPSFGYGGYCLPKDTRQLLANYQNVPNNLIQAIVEANRTRKDFVSEAILRRKPKVVGVYRLVMKSGSDNFRASAMQGVMKRIKAKGVEVIVYEPNLAEEEFFNSRVIKDFEAFKAEADVIVANRMMPELKDVQDKVYTRDLFNID</sequence>
<dbReference type="InterPro" id="IPR036291">
    <property type="entry name" value="NAD(P)-bd_dom_sf"/>
</dbReference>
<dbReference type="PIRSF" id="PIRSF000124">
    <property type="entry name" value="UDPglc_GDPman_dh"/>
    <property type="match status" value="1"/>
</dbReference>
<keyword evidence="15" id="KW-1185">Reference proteome</keyword>
<dbReference type="Gene3D" id="3.40.50.720">
    <property type="entry name" value="NAD(P)-binding Rossmann-like Domain"/>
    <property type="match status" value="2"/>
</dbReference>
<dbReference type="GO" id="GO:0006065">
    <property type="term" value="P:UDP-glucuronate biosynthetic process"/>
    <property type="evidence" value="ECO:0007669"/>
    <property type="project" value="UniProtKB-UniPathway"/>
</dbReference>
<dbReference type="EMBL" id="ONZI01000001">
    <property type="protein sequence ID" value="SPJ32153.1"/>
    <property type="molecule type" value="Genomic_DNA"/>
</dbReference>
<feature type="active site" description="Nucleophile" evidence="10">
    <location>
        <position position="253"/>
    </location>
</feature>
<dbReference type="InterPro" id="IPR014026">
    <property type="entry name" value="UDP-Glc/GDP-Man_DH_dimer"/>
</dbReference>
<feature type="binding site" evidence="11">
    <location>
        <position position="250"/>
    </location>
    <ligand>
        <name>substrate</name>
    </ligand>
</feature>
<dbReference type="FunFam" id="3.40.50.720:FF:000297">
    <property type="entry name" value="UDP-glucose 6-dehydrogenase"/>
    <property type="match status" value="1"/>
</dbReference>